<evidence type="ECO:0000256" key="6">
    <source>
        <dbReference type="ARBA" id="ARBA00034617"/>
    </source>
</evidence>
<dbReference type="Gene3D" id="3.40.50.300">
    <property type="entry name" value="P-loop containing nucleotide triphosphate hydrolases"/>
    <property type="match status" value="3"/>
</dbReference>
<sequence length="1049" mass="122312">MALMINNRGTEYEGEKRVWDCLKAYLPDDIVVYNNLEVNGREFDFCVISKEIGILIIEVKGWNLPQIERVENADTIYLLGQNEPVGSPKKQANVYRYNLLNMIKDTYNISPLVISMVCYPFLSEKDYLKKRLDIVSEKKFTIFQEDLVSSISLGSKINAAYNSMKTIPHTYLDKALVWSIRSLFEPLGLYKDDNKEMSQDTKSIPYSVLQVFKSELDEALLEKLYELYFYGSKIYLFVSVKSELLKVRRQLNKKLAEKMLSPQKGNIIANVNKICTNFENDNIVSYRCFNFEVYLIENLSEEIQDLTIYEGEYNDSEKDLIDILSVYTSFNNNQFYIEHADSEKNTLVKAGAGTGKTYSMVSRIAYLCNNKNKPVISLADSIAMVTFTNEAANNMKRRLKQLFINYFNLTKNPKYIKFIEEVEQMQVSTIHKFAKKIIQTAGFELGLGKSFSVTSSDFSREKIYEKYLDAYVKRKKDETPDFINSLSIPIYVLKKLLVRFSKQLYNKSIDIKSIPTSALGGSIEVMPFLNEMISEVVIAAENEYSQELKEHNIINLSEYMILLNNVINENYKTLDDFKYKYLFVDEFQDTDDVQISSFLGLQDIVGFKLFVVGDLKQSIYRFRGATIGAFDKLNYSYDTWEEYSLNTNYRTDRRLLEKYDDIFAQIGRQGYLPFVSKTDNSKNNDSLNSDLEFDFSESELIRVIDCDEDTVDLYNKLFDEIEHQRDLMEKLGREKKLNREEATVAILVRENWQIESIIKEAKKRGVRVETQVGGDLFQLSPAIDFYKLVLALNNPLEPIYLFNLICSNNIGITVDIQGLYKKTKEQQIIYLIDILDQYYLATLQMSWRDIILSLQNNPVLMVLKRIFDKCKPWLNYSDNVDEQRFYKVNYELVLEKIIKSHSVDYLTLNYICNSLKINITTEQEEMAREIIDSRDEVKCTVLCTTIHKSKGLEYGCVMLPYTYHRIDDYKKADLDVIYYEGKLGYSVKINKKKYNNNNYNRNFEISQRIQEEARVLYVALTRAIHNFVWFRNVSEEAGLNWSKLLEGKT</sequence>
<evidence type="ECO:0000256" key="8">
    <source>
        <dbReference type="ARBA" id="ARBA00048988"/>
    </source>
</evidence>
<dbReference type="Proteomes" id="UP000003860">
    <property type="component" value="Unassembled WGS sequence"/>
</dbReference>
<keyword evidence="5" id="KW-0413">Isomerase</keyword>
<keyword evidence="1 9" id="KW-0547">Nucleotide-binding</keyword>
<dbReference type="Pfam" id="PF08378">
    <property type="entry name" value="NERD"/>
    <property type="match status" value="1"/>
</dbReference>
<dbReference type="InterPro" id="IPR014016">
    <property type="entry name" value="UvrD-like_ATP-bd"/>
</dbReference>
<comment type="catalytic activity">
    <reaction evidence="8">
        <text>ATP + H2O = ADP + phosphate + H(+)</text>
        <dbReference type="Rhea" id="RHEA:13065"/>
        <dbReference type="ChEBI" id="CHEBI:15377"/>
        <dbReference type="ChEBI" id="CHEBI:15378"/>
        <dbReference type="ChEBI" id="CHEBI:30616"/>
        <dbReference type="ChEBI" id="CHEBI:43474"/>
        <dbReference type="ChEBI" id="CHEBI:456216"/>
        <dbReference type="EC" id="5.6.2.4"/>
    </reaction>
</comment>
<dbReference type="InterPro" id="IPR014017">
    <property type="entry name" value="DNA_helicase_UvrD-like_C"/>
</dbReference>
<dbReference type="EMBL" id="ACXX02000020">
    <property type="protein sequence ID" value="EGD45824.1"/>
    <property type="molecule type" value="Genomic_DNA"/>
</dbReference>
<evidence type="ECO:0000256" key="2">
    <source>
        <dbReference type="ARBA" id="ARBA00022801"/>
    </source>
</evidence>
<dbReference type="PANTHER" id="PTHR11070:SF23">
    <property type="entry name" value="RECBCD ENZYME SUBUNIT RECB"/>
    <property type="match status" value="1"/>
</dbReference>
<keyword evidence="12" id="KW-1185">Reference proteome</keyword>
<dbReference type="AlphaFoldDB" id="F1TIK7"/>
<dbReference type="RefSeq" id="WP_004622495.1">
    <property type="nucleotide sequence ID" value="NZ_ACXX02000020.1"/>
</dbReference>
<keyword evidence="2 9" id="KW-0378">Hydrolase</keyword>
<dbReference type="GO" id="GO:0016887">
    <property type="term" value="F:ATP hydrolysis activity"/>
    <property type="evidence" value="ECO:0007669"/>
    <property type="project" value="RHEA"/>
</dbReference>
<reference evidence="11" key="2">
    <citation type="submission" date="2011-01" db="EMBL/GenBank/DDBJ databases">
        <title>The Non-contiguous Finished genome of Clostridium papyrosolvens.</title>
        <authorList>
            <person name="Lucas S."/>
            <person name="Copeland A."/>
            <person name="Lapidus A."/>
            <person name="Cheng J.-F."/>
            <person name="Goodwin L."/>
            <person name="Pitluck S."/>
            <person name="Misra M."/>
            <person name="Chertkov O."/>
            <person name="Detter J.C."/>
            <person name="Han C."/>
            <person name="Tapia R."/>
            <person name="Land M."/>
            <person name="Hauser L."/>
            <person name="Kyrpides N."/>
            <person name="Ivanova N."/>
            <person name="Pagani I."/>
            <person name="Mouttaki H."/>
            <person name="He Z."/>
            <person name="Zhou J."/>
            <person name="Hemme C.L."/>
            <person name="Woyke T."/>
        </authorList>
    </citation>
    <scope>NUCLEOTIDE SEQUENCE [LARGE SCALE GENOMIC DNA]</scope>
    <source>
        <strain evidence="11">DSM 2782</strain>
    </source>
</reference>
<dbReference type="GO" id="GO:0043138">
    <property type="term" value="F:3'-5' DNA helicase activity"/>
    <property type="evidence" value="ECO:0007669"/>
    <property type="project" value="UniProtKB-EC"/>
</dbReference>
<protein>
    <recommendedName>
        <fullName evidence="7">DNA 3'-5' helicase</fullName>
        <ecNumber evidence="7">5.6.2.4</ecNumber>
    </recommendedName>
</protein>
<dbReference type="GO" id="GO:0003677">
    <property type="term" value="F:DNA binding"/>
    <property type="evidence" value="ECO:0007669"/>
    <property type="project" value="InterPro"/>
</dbReference>
<dbReference type="InterPro" id="IPR027417">
    <property type="entry name" value="P-loop_NTPase"/>
</dbReference>
<dbReference type="EC" id="5.6.2.4" evidence="7"/>
<reference evidence="11" key="1">
    <citation type="submission" date="2009-07" db="EMBL/GenBank/DDBJ databases">
        <authorList>
            <consortium name="US DOE Joint Genome Institute (JGI-PGF)"/>
            <person name="Lucas S."/>
            <person name="Copeland A."/>
            <person name="Lapidus A."/>
            <person name="Glavina del Rio T."/>
            <person name="Tice H."/>
            <person name="Bruce D."/>
            <person name="Goodwin L."/>
            <person name="Pitluck S."/>
            <person name="Larimer F."/>
            <person name="Land M.L."/>
            <person name="Mouttaki H."/>
            <person name="He Z."/>
            <person name="Zhou J."/>
            <person name="Hemme C.L."/>
        </authorList>
    </citation>
    <scope>NUCLEOTIDE SEQUENCE</scope>
    <source>
        <strain evidence="11">DSM 2782</strain>
    </source>
</reference>
<organism evidence="11 12">
    <name type="scientific">Ruminiclostridium papyrosolvens DSM 2782</name>
    <dbReference type="NCBI Taxonomy" id="588581"/>
    <lineage>
        <taxon>Bacteria</taxon>
        <taxon>Bacillati</taxon>
        <taxon>Bacillota</taxon>
        <taxon>Clostridia</taxon>
        <taxon>Eubacteriales</taxon>
        <taxon>Oscillospiraceae</taxon>
        <taxon>Ruminiclostridium</taxon>
    </lineage>
</organism>
<feature type="domain" description="UvrD-like helicase ATP-binding" evidence="10">
    <location>
        <begin position="329"/>
        <end position="652"/>
    </location>
</feature>
<dbReference type="GO" id="GO:0000725">
    <property type="term" value="P:recombinational repair"/>
    <property type="evidence" value="ECO:0007669"/>
    <property type="project" value="TreeGrafter"/>
</dbReference>
<dbReference type="InterPro" id="IPR000212">
    <property type="entry name" value="DNA_helicase_UvrD/REP"/>
</dbReference>
<dbReference type="Pfam" id="PF00580">
    <property type="entry name" value="UvrD-helicase"/>
    <property type="match status" value="1"/>
</dbReference>
<evidence type="ECO:0000256" key="9">
    <source>
        <dbReference type="PROSITE-ProRule" id="PRU00560"/>
    </source>
</evidence>
<keyword evidence="3 9" id="KW-0347">Helicase</keyword>
<accession>F1TIK7</accession>
<dbReference type="Gene3D" id="1.10.486.10">
    <property type="entry name" value="PCRA, domain 4"/>
    <property type="match status" value="1"/>
</dbReference>
<evidence type="ECO:0000256" key="4">
    <source>
        <dbReference type="ARBA" id="ARBA00022840"/>
    </source>
</evidence>
<comment type="catalytic activity">
    <reaction evidence="6">
        <text>Couples ATP hydrolysis with the unwinding of duplex DNA by translocating in the 3'-5' direction.</text>
        <dbReference type="EC" id="5.6.2.4"/>
    </reaction>
</comment>
<evidence type="ECO:0000256" key="5">
    <source>
        <dbReference type="ARBA" id="ARBA00023235"/>
    </source>
</evidence>
<dbReference type="InterPro" id="IPR011528">
    <property type="entry name" value="NERD"/>
</dbReference>
<evidence type="ECO:0000256" key="3">
    <source>
        <dbReference type="ARBA" id="ARBA00022806"/>
    </source>
</evidence>
<evidence type="ECO:0000256" key="1">
    <source>
        <dbReference type="ARBA" id="ARBA00022741"/>
    </source>
</evidence>
<dbReference type="GO" id="GO:0005524">
    <property type="term" value="F:ATP binding"/>
    <property type="evidence" value="ECO:0007669"/>
    <property type="project" value="UniProtKB-UniRule"/>
</dbReference>
<proteinExistence type="predicted"/>
<dbReference type="SUPFAM" id="SSF52540">
    <property type="entry name" value="P-loop containing nucleoside triphosphate hydrolases"/>
    <property type="match status" value="1"/>
</dbReference>
<dbReference type="PROSITE" id="PS51198">
    <property type="entry name" value="UVRD_HELICASE_ATP_BIND"/>
    <property type="match status" value="1"/>
</dbReference>
<feature type="binding site" evidence="9">
    <location>
        <begin position="350"/>
        <end position="357"/>
    </location>
    <ligand>
        <name>ATP</name>
        <dbReference type="ChEBI" id="CHEBI:30616"/>
    </ligand>
</feature>
<name>F1TIK7_9FIRM</name>
<evidence type="ECO:0000259" key="10">
    <source>
        <dbReference type="PROSITE" id="PS51198"/>
    </source>
</evidence>
<gene>
    <name evidence="11" type="ORF">Cpap_0193</name>
</gene>
<dbReference type="GO" id="GO:0005829">
    <property type="term" value="C:cytosol"/>
    <property type="evidence" value="ECO:0007669"/>
    <property type="project" value="TreeGrafter"/>
</dbReference>
<dbReference type="OrthoDB" id="9810135at2"/>
<dbReference type="PANTHER" id="PTHR11070">
    <property type="entry name" value="UVRD / RECB / PCRA DNA HELICASE FAMILY MEMBER"/>
    <property type="match status" value="1"/>
</dbReference>
<evidence type="ECO:0000313" key="11">
    <source>
        <dbReference type="EMBL" id="EGD45824.1"/>
    </source>
</evidence>
<keyword evidence="4 9" id="KW-0067">ATP-binding</keyword>
<evidence type="ECO:0000256" key="7">
    <source>
        <dbReference type="ARBA" id="ARBA00034808"/>
    </source>
</evidence>
<dbReference type="CDD" id="cd17932">
    <property type="entry name" value="DEXQc_UvrD"/>
    <property type="match status" value="1"/>
</dbReference>
<dbReference type="Pfam" id="PF13361">
    <property type="entry name" value="UvrD_C"/>
    <property type="match status" value="1"/>
</dbReference>
<comment type="caution">
    <text evidence="11">The sequence shown here is derived from an EMBL/GenBank/DDBJ whole genome shotgun (WGS) entry which is preliminary data.</text>
</comment>
<dbReference type="GO" id="GO:0009338">
    <property type="term" value="C:exodeoxyribonuclease V complex"/>
    <property type="evidence" value="ECO:0007669"/>
    <property type="project" value="TreeGrafter"/>
</dbReference>
<evidence type="ECO:0000313" key="12">
    <source>
        <dbReference type="Proteomes" id="UP000003860"/>
    </source>
</evidence>
<dbReference type="eggNOG" id="COG0210">
    <property type="taxonomic scope" value="Bacteria"/>
</dbReference>
<dbReference type="STRING" id="588581.Cpap_0193"/>